<comment type="caution">
    <text evidence="2">The sequence shown here is derived from an EMBL/GenBank/DDBJ whole genome shotgun (WGS) entry which is preliminary data.</text>
</comment>
<dbReference type="Proteomes" id="UP001165122">
    <property type="component" value="Unassembled WGS sequence"/>
</dbReference>
<dbReference type="PANTHER" id="PTHR36971:SF1">
    <property type="entry name" value="METHYLTRANSFERASE DOMAIN-CONTAINING PROTEIN"/>
    <property type="match status" value="1"/>
</dbReference>
<gene>
    <name evidence="2" type="ORF">TrLO_g11405</name>
</gene>
<evidence type="ECO:0000313" key="3">
    <source>
        <dbReference type="Proteomes" id="UP001165122"/>
    </source>
</evidence>
<feature type="region of interest" description="Disordered" evidence="1">
    <location>
        <begin position="195"/>
        <end position="222"/>
    </location>
</feature>
<evidence type="ECO:0000256" key="1">
    <source>
        <dbReference type="SAM" id="MobiDB-lite"/>
    </source>
</evidence>
<dbReference type="AlphaFoldDB" id="A0A9W7F7Q5"/>
<reference evidence="3" key="1">
    <citation type="journal article" date="2023" name="Commun. Biol.">
        <title>Genome analysis of Parmales, the sister group of diatoms, reveals the evolutionary specialization of diatoms from phago-mixotrophs to photoautotrophs.</title>
        <authorList>
            <person name="Ban H."/>
            <person name="Sato S."/>
            <person name="Yoshikawa S."/>
            <person name="Yamada K."/>
            <person name="Nakamura Y."/>
            <person name="Ichinomiya M."/>
            <person name="Sato N."/>
            <person name="Blanc-Mathieu R."/>
            <person name="Endo H."/>
            <person name="Kuwata A."/>
            <person name="Ogata H."/>
        </authorList>
    </citation>
    <scope>NUCLEOTIDE SEQUENCE [LARGE SCALE GENOMIC DNA]</scope>
    <source>
        <strain evidence="3">NIES 3700</strain>
    </source>
</reference>
<evidence type="ECO:0000313" key="2">
    <source>
        <dbReference type="EMBL" id="GMI03859.1"/>
    </source>
</evidence>
<dbReference type="EMBL" id="BRXW01000064">
    <property type="protein sequence ID" value="GMI03859.1"/>
    <property type="molecule type" value="Genomic_DNA"/>
</dbReference>
<dbReference type="PANTHER" id="PTHR36971">
    <property type="entry name" value="UNNAMED PRODUCT"/>
    <property type="match status" value="1"/>
</dbReference>
<protein>
    <recommendedName>
        <fullName evidence="4">Methyltransferase domain-containing protein</fullName>
    </recommendedName>
</protein>
<sequence length="411" mass="44295">MSTNLDLPPPPTPGPPRILHGTILRRRCIGRNLTFASLSSVSPDASCHSLSPPTVIEVVFVRSFELWTGSIFPGRKSALEIGMGVSLIVYNVEGEEHPVVGDWSVRYTPSEAAMGKGVKALQESGVSVSGNGGFDIGRVLSSRNEEHVKALEALGVCSDVSCGGCERDDWRKGGVYVPNFIPKELLEGVSLVLPSPPSSSKKKKIDSHKNNDTNPHGENTNDEDKIFATFLLENIPTISSSTVVDVAGGKGKVSIELCMNGIDCVVVDPGVRKKQLPQKVLKKLEKSDSTPPKFINSNFDTNGVFDTEHSSMLKSCSAIIGMHPDGVTESILLSAIKYNKACAVVPCCVFAGEGEKIVRTWEDFCYYLLGLDPSFRMDILGFEGKNVCIWRPGVGMGGGVDDDDENECNMS</sequence>
<keyword evidence="3" id="KW-1185">Reference proteome</keyword>
<evidence type="ECO:0008006" key="4">
    <source>
        <dbReference type="Google" id="ProtNLM"/>
    </source>
</evidence>
<dbReference type="OrthoDB" id="7459479at2759"/>
<organism evidence="2 3">
    <name type="scientific">Triparma laevis f. longispina</name>
    <dbReference type="NCBI Taxonomy" id="1714387"/>
    <lineage>
        <taxon>Eukaryota</taxon>
        <taxon>Sar</taxon>
        <taxon>Stramenopiles</taxon>
        <taxon>Ochrophyta</taxon>
        <taxon>Bolidophyceae</taxon>
        <taxon>Parmales</taxon>
        <taxon>Triparmaceae</taxon>
        <taxon>Triparma</taxon>
    </lineage>
</organism>
<accession>A0A9W7F7Q5</accession>
<proteinExistence type="predicted"/>
<name>A0A9W7F7Q5_9STRA</name>